<accession>A0A1T4JV30</accession>
<dbReference type="EMBL" id="FUWO01000002">
    <property type="protein sequence ID" value="SJZ33994.1"/>
    <property type="molecule type" value="Genomic_DNA"/>
</dbReference>
<keyword evidence="4" id="KW-1185">Reference proteome</keyword>
<organism evidence="3 4">
    <name type="scientific">Globicatella sulfidifaciens DSM 15739</name>
    <dbReference type="NCBI Taxonomy" id="1121925"/>
    <lineage>
        <taxon>Bacteria</taxon>
        <taxon>Bacillati</taxon>
        <taxon>Bacillota</taxon>
        <taxon>Bacilli</taxon>
        <taxon>Lactobacillales</taxon>
        <taxon>Aerococcaceae</taxon>
        <taxon>Globicatella</taxon>
    </lineage>
</organism>
<evidence type="ECO:0000313" key="4">
    <source>
        <dbReference type="Proteomes" id="UP000189941"/>
    </source>
</evidence>
<evidence type="ECO:0000259" key="2">
    <source>
        <dbReference type="PROSITE" id="PS51186"/>
    </source>
</evidence>
<dbReference type="Pfam" id="PF00583">
    <property type="entry name" value="Acetyltransf_1"/>
    <property type="match status" value="1"/>
</dbReference>
<keyword evidence="3" id="KW-0689">Ribosomal protein</keyword>
<sequence>MSIVVLNHLASELRDNIHQLEQLIHQADHTYRWLFLSNQYNFDQTMPFLVLYYHQSHLVGVGTIYAEDTDLAEVTSVIHPQYRKLPIKDAMIAKIKQICRDYRIRAIGYKIERNFYQQYPAFFNRYRLNPDAMPELILQFGDNQKEFLGEEVQTVVAVQKKKNKRYDSQFDEKEDSVVQVSRALPQDLNSIAHILAECFDDSYYEERLFVERVVADSSMVLYQFSIQNEIIGTCSIEVHPKVIYLFAVAIKKKQQNKGFGTKAIAQLTTYLTKKYRRPLQIQADKDNKKAIKLYQKLGFKTVSEWIELIEK</sequence>
<keyword evidence="3" id="KW-0687">Ribonucleoprotein</keyword>
<dbReference type="PANTHER" id="PTHR43072">
    <property type="entry name" value="N-ACETYLTRANSFERASE"/>
    <property type="match status" value="1"/>
</dbReference>
<feature type="domain" description="N-acetyltransferase" evidence="2">
    <location>
        <begin position="178"/>
        <end position="311"/>
    </location>
</feature>
<evidence type="ECO:0000313" key="3">
    <source>
        <dbReference type="EMBL" id="SJZ33994.1"/>
    </source>
</evidence>
<dbReference type="OrthoDB" id="7163760at2"/>
<gene>
    <name evidence="3" type="ORF">SAMN02746011_00414</name>
</gene>
<dbReference type="InterPro" id="IPR000182">
    <property type="entry name" value="GNAT_dom"/>
</dbReference>
<reference evidence="4" key="1">
    <citation type="submission" date="2017-02" db="EMBL/GenBank/DDBJ databases">
        <authorList>
            <person name="Varghese N."/>
            <person name="Submissions S."/>
        </authorList>
    </citation>
    <scope>NUCLEOTIDE SEQUENCE [LARGE SCALE GENOMIC DNA]</scope>
    <source>
        <strain evidence="4">DSM 15739</strain>
    </source>
</reference>
<proteinExistence type="predicted"/>
<dbReference type="Gene3D" id="3.40.630.30">
    <property type="match status" value="1"/>
</dbReference>
<dbReference type="GO" id="GO:0005840">
    <property type="term" value="C:ribosome"/>
    <property type="evidence" value="ECO:0007669"/>
    <property type="project" value="UniProtKB-KW"/>
</dbReference>
<dbReference type="CDD" id="cd04301">
    <property type="entry name" value="NAT_SF"/>
    <property type="match status" value="1"/>
</dbReference>
<evidence type="ECO:0000256" key="1">
    <source>
        <dbReference type="SAM" id="Coils"/>
    </source>
</evidence>
<protein>
    <submittedName>
        <fullName evidence="3">Ribosomal protein S18 acetylase RimI</fullName>
    </submittedName>
</protein>
<dbReference type="RefSeq" id="WP_078755260.1">
    <property type="nucleotide sequence ID" value="NZ_FUWO01000002.1"/>
</dbReference>
<dbReference type="STRING" id="1121925.SAMN02746011_00414"/>
<feature type="domain" description="N-acetyltransferase" evidence="2">
    <location>
        <begin position="11"/>
        <end position="165"/>
    </location>
</feature>
<dbReference type="GO" id="GO:0016747">
    <property type="term" value="F:acyltransferase activity, transferring groups other than amino-acyl groups"/>
    <property type="evidence" value="ECO:0007669"/>
    <property type="project" value="InterPro"/>
</dbReference>
<dbReference type="SUPFAM" id="SSF55729">
    <property type="entry name" value="Acyl-CoA N-acyltransferases (Nat)"/>
    <property type="match status" value="2"/>
</dbReference>
<keyword evidence="1" id="KW-0175">Coiled coil</keyword>
<dbReference type="PROSITE" id="PS51186">
    <property type="entry name" value="GNAT"/>
    <property type="match status" value="2"/>
</dbReference>
<dbReference type="InterPro" id="IPR016181">
    <property type="entry name" value="Acyl_CoA_acyltransferase"/>
</dbReference>
<dbReference type="Proteomes" id="UP000189941">
    <property type="component" value="Unassembled WGS sequence"/>
</dbReference>
<name>A0A1T4JV30_9LACT</name>
<dbReference type="AlphaFoldDB" id="A0A1T4JV30"/>
<feature type="coiled-coil region" evidence="1">
    <location>
        <begin position="3"/>
        <end position="30"/>
    </location>
</feature>